<evidence type="ECO:0000313" key="4">
    <source>
        <dbReference type="Proteomes" id="UP000250043"/>
    </source>
</evidence>
<dbReference type="AlphaFoldDB" id="A0A8E2AU51"/>
<evidence type="ECO:0000256" key="1">
    <source>
        <dbReference type="SAM" id="MobiDB-lite"/>
    </source>
</evidence>
<dbReference type="Proteomes" id="UP000250043">
    <property type="component" value="Unassembled WGS sequence"/>
</dbReference>
<keyword evidence="4" id="KW-1185">Reference proteome</keyword>
<feature type="chain" id="PRO_5034557376" evidence="2">
    <location>
        <begin position="20"/>
        <end position="159"/>
    </location>
</feature>
<sequence>MVGALIKTLAHHFCLIIGALDIEGPTKPIGALALVAAAVKRILWLYVHHCVHLTTDAHGVEAVVITSTYQAQNQKTTGKITKSDFYFSEKYWGVDVFRFSETTAALPIAKFERIMEAVWVMATEMDGHGGPASSSKSSTSSSSLRPHQLHISNLDDEQL</sequence>
<feature type="signal peptide" evidence="2">
    <location>
        <begin position="1"/>
        <end position="19"/>
    </location>
</feature>
<feature type="region of interest" description="Disordered" evidence="1">
    <location>
        <begin position="128"/>
        <end position="159"/>
    </location>
</feature>
<evidence type="ECO:0000313" key="3">
    <source>
        <dbReference type="EMBL" id="OCH89269.1"/>
    </source>
</evidence>
<reference evidence="3 4" key="1">
    <citation type="submission" date="2016-07" db="EMBL/GenBank/DDBJ databases">
        <title>Draft genome of the white-rot fungus Obba rivulosa 3A-2.</title>
        <authorList>
            <consortium name="DOE Joint Genome Institute"/>
            <person name="Miettinen O."/>
            <person name="Riley R."/>
            <person name="Acob R."/>
            <person name="Barry K."/>
            <person name="Cullen D."/>
            <person name="De Vries R."/>
            <person name="Hainaut M."/>
            <person name="Hatakka A."/>
            <person name="Henrissat B."/>
            <person name="Hilden K."/>
            <person name="Kuo R."/>
            <person name="Labutti K."/>
            <person name="Lipzen A."/>
            <person name="Makela M.R."/>
            <person name="Sandor L."/>
            <person name="Spatafora J.W."/>
            <person name="Grigoriev I.V."/>
            <person name="Hibbett D.S."/>
        </authorList>
    </citation>
    <scope>NUCLEOTIDE SEQUENCE [LARGE SCALE GENOMIC DNA]</scope>
    <source>
        <strain evidence="3 4">3A-2</strain>
    </source>
</reference>
<keyword evidence="2" id="KW-0732">Signal</keyword>
<feature type="compositionally biased region" description="Low complexity" evidence="1">
    <location>
        <begin position="133"/>
        <end position="143"/>
    </location>
</feature>
<proteinExistence type="predicted"/>
<gene>
    <name evidence="3" type="ORF">OBBRIDRAFT_804841</name>
</gene>
<protein>
    <submittedName>
        <fullName evidence="3">Uncharacterized protein</fullName>
    </submittedName>
</protein>
<dbReference type="OrthoDB" id="2800649at2759"/>
<accession>A0A8E2AU51</accession>
<name>A0A8E2AU51_9APHY</name>
<evidence type="ECO:0000256" key="2">
    <source>
        <dbReference type="SAM" id="SignalP"/>
    </source>
</evidence>
<organism evidence="3 4">
    <name type="scientific">Obba rivulosa</name>
    <dbReference type="NCBI Taxonomy" id="1052685"/>
    <lineage>
        <taxon>Eukaryota</taxon>
        <taxon>Fungi</taxon>
        <taxon>Dikarya</taxon>
        <taxon>Basidiomycota</taxon>
        <taxon>Agaricomycotina</taxon>
        <taxon>Agaricomycetes</taxon>
        <taxon>Polyporales</taxon>
        <taxon>Gelatoporiaceae</taxon>
        <taxon>Obba</taxon>
    </lineage>
</organism>
<dbReference type="EMBL" id="KV722431">
    <property type="protein sequence ID" value="OCH89269.1"/>
    <property type="molecule type" value="Genomic_DNA"/>
</dbReference>